<comment type="caution">
    <text evidence="1">The sequence shown here is derived from an EMBL/GenBank/DDBJ whole genome shotgun (WGS) entry which is preliminary data.</text>
</comment>
<accession>A0A8J6H8R0</accession>
<dbReference type="EMBL" id="JABDTM020028114">
    <property type="protein sequence ID" value="KAH0809477.1"/>
    <property type="molecule type" value="Genomic_DNA"/>
</dbReference>
<keyword evidence="2" id="KW-1185">Reference proteome</keyword>
<name>A0A8J6H8R0_TENMO</name>
<gene>
    <name evidence="1" type="ORF">GEV33_013314</name>
</gene>
<reference evidence="1" key="1">
    <citation type="journal article" date="2020" name="J Insects Food Feed">
        <title>The yellow mealworm (Tenebrio molitor) genome: a resource for the emerging insects as food and feed industry.</title>
        <authorList>
            <person name="Eriksson T."/>
            <person name="Andere A."/>
            <person name="Kelstrup H."/>
            <person name="Emery V."/>
            <person name="Picard C."/>
        </authorList>
    </citation>
    <scope>NUCLEOTIDE SEQUENCE</scope>
    <source>
        <strain evidence="1">Stoneville</strain>
        <tissue evidence="1">Whole head</tissue>
    </source>
</reference>
<sequence>MSVKFFDSGQTTWTIWLRKQMSPAFSECNLTATPTLPLFPLKARHQLFPAMFTSRTTTVADHSQVREQRYEKSDSVKVIAAPYLTELGGHLYENLMRGSDCVLPKLDNSRAATPSRDNCTLHCLQLCSFTTGGIDNANDREHKFSAKIIEWRTVKTLSSRVSIFYGASGQELAVRKIAYETGGITVPNLENRDLPLNYKFATIFQWDSISVGNFRAFRPPPIRTGPSNRNAFIIVVTTPPPGQSERIIYLMSGFGPSITIFLPRRTRKTPIVVDNTIIYWQPIVTNRSMVKNGRQVGGNFQMRPVQSECFSIVEVKSEKRRQRLFMDQFAHVGQCESRKSQVICDPYMECLLSFLAGCTHSDTSSFLYADLDLADEVVRAPWMNIVCMCDVCGAFSANVAELLQLRGRKRQSFDNHPDEQIAFKFYVGLVPSPHNIDPVIPPGVGYT</sequence>
<evidence type="ECO:0000313" key="1">
    <source>
        <dbReference type="EMBL" id="KAH0809477.1"/>
    </source>
</evidence>
<protein>
    <submittedName>
        <fullName evidence="1">Uncharacterized protein</fullName>
    </submittedName>
</protein>
<reference evidence="1" key="2">
    <citation type="submission" date="2021-08" db="EMBL/GenBank/DDBJ databases">
        <authorList>
            <person name="Eriksson T."/>
        </authorList>
    </citation>
    <scope>NUCLEOTIDE SEQUENCE</scope>
    <source>
        <strain evidence="1">Stoneville</strain>
        <tissue evidence="1">Whole head</tissue>
    </source>
</reference>
<dbReference type="Proteomes" id="UP000719412">
    <property type="component" value="Unassembled WGS sequence"/>
</dbReference>
<evidence type="ECO:0000313" key="2">
    <source>
        <dbReference type="Proteomes" id="UP000719412"/>
    </source>
</evidence>
<dbReference type="AlphaFoldDB" id="A0A8J6H8R0"/>
<proteinExistence type="predicted"/>
<organism evidence="1 2">
    <name type="scientific">Tenebrio molitor</name>
    <name type="common">Yellow mealworm beetle</name>
    <dbReference type="NCBI Taxonomy" id="7067"/>
    <lineage>
        <taxon>Eukaryota</taxon>
        <taxon>Metazoa</taxon>
        <taxon>Ecdysozoa</taxon>
        <taxon>Arthropoda</taxon>
        <taxon>Hexapoda</taxon>
        <taxon>Insecta</taxon>
        <taxon>Pterygota</taxon>
        <taxon>Neoptera</taxon>
        <taxon>Endopterygota</taxon>
        <taxon>Coleoptera</taxon>
        <taxon>Polyphaga</taxon>
        <taxon>Cucujiformia</taxon>
        <taxon>Tenebrionidae</taxon>
        <taxon>Tenebrio</taxon>
    </lineage>
</organism>